<dbReference type="InterPro" id="IPR022450">
    <property type="entry name" value="TsaD"/>
</dbReference>
<evidence type="ECO:0000313" key="10">
    <source>
        <dbReference type="Proteomes" id="UP000440694"/>
    </source>
</evidence>
<keyword evidence="2 7" id="KW-0819">tRNA processing</keyword>
<dbReference type="HAMAP" id="MF_01445">
    <property type="entry name" value="TsaD"/>
    <property type="match status" value="1"/>
</dbReference>
<dbReference type="SUPFAM" id="SSF53067">
    <property type="entry name" value="Actin-like ATPase domain"/>
    <property type="match status" value="2"/>
</dbReference>
<evidence type="ECO:0000256" key="7">
    <source>
        <dbReference type="HAMAP-Rule" id="MF_01445"/>
    </source>
</evidence>
<dbReference type="GO" id="GO:0061711">
    <property type="term" value="F:tRNA N(6)-L-threonylcarbamoyladenine synthase activity"/>
    <property type="evidence" value="ECO:0007669"/>
    <property type="project" value="UniProtKB-EC"/>
</dbReference>
<keyword evidence="1 7" id="KW-0808">Transferase</keyword>
<dbReference type="PANTHER" id="PTHR11735:SF6">
    <property type="entry name" value="TRNA N6-ADENOSINE THREONYLCARBAMOYLTRANSFERASE, MITOCHONDRIAL"/>
    <property type="match status" value="1"/>
</dbReference>
<dbReference type="InterPro" id="IPR043129">
    <property type="entry name" value="ATPase_NBD"/>
</dbReference>
<dbReference type="InterPro" id="IPR017861">
    <property type="entry name" value="KAE1/TsaD"/>
</dbReference>
<comment type="cofactor">
    <cofactor evidence="7">
        <name>Fe(2+)</name>
        <dbReference type="ChEBI" id="CHEBI:29033"/>
    </cofactor>
    <text evidence="7">Binds 1 Fe(2+) ion per subunit.</text>
</comment>
<feature type="binding site" evidence="7">
    <location>
        <position position="126"/>
    </location>
    <ligand>
        <name>Fe cation</name>
        <dbReference type="ChEBI" id="CHEBI:24875"/>
    </ligand>
</feature>
<evidence type="ECO:0000256" key="1">
    <source>
        <dbReference type="ARBA" id="ARBA00022679"/>
    </source>
</evidence>
<feature type="binding site" evidence="7">
    <location>
        <position position="322"/>
    </location>
    <ligand>
        <name>Fe cation</name>
        <dbReference type="ChEBI" id="CHEBI:24875"/>
    </ligand>
</feature>
<dbReference type="EC" id="2.3.1.234" evidence="7"/>
<feature type="binding site" evidence="7">
    <location>
        <position position="198"/>
    </location>
    <ligand>
        <name>substrate</name>
    </ligand>
</feature>
<dbReference type="EMBL" id="WMBQ01000001">
    <property type="protein sequence ID" value="MTD94714.1"/>
    <property type="molecule type" value="Genomic_DNA"/>
</dbReference>
<evidence type="ECO:0000313" key="9">
    <source>
        <dbReference type="EMBL" id="MTD94714.1"/>
    </source>
</evidence>
<organism evidence="9 10">
    <name type="scientific">Hyphomicrobium album</name>
    <dbReference type="NCBI Taxonomy" id="2665159"/>
    <lineage>
        <taxon>Bacteria</taxon>
        <taxon>Pseudomonadati</taxon>
        <taxon>Pseudomonadota</taxon>
        <taxon>Alphaproteobacteria</taxon>
        <taxon>Hyphomicrobiales</taxon>
        <taxon>Hyphomicrobiaceae</taxon>
        <taxon>Hyphomicrobium</taxon>
    </lineage>
</organism>
<name>A0A6I3KI45_9HYPH</name>
<dbReference type="GO" id="GO:0005506">
    <property type="term" value="F:iron ion binding"/>
    <property type="evidence" value="ECO:0007669"/>
    <property type="project" value="UniProtKB-UniRule"/>
</dbReference>
<keyword evidence="4 7" id="KW-0408">Iron</keyword>
<dbReference type="FunFam" id="3.30.420.40:FF:000012">
    <property type="entry name" value="tRNA N6-adenosine threonylcarbamoyltransferase"/>
    <property type="match status" value="1"/>
</dbReference>
<evidence type="ECO:0000256" key="4">
    <source>
        <dbReference type="ARBA" id="ARBA00023004"/>
    </source>
</evidence>
<comment type="catalytic activity">
    <reaction evidence="6 7">
        <text>L-threonylcarbamoyladenylate + adenosine(37) in tRNA = N(6)-L-threonylcarbamoyladenosine(37) in tRNA + AMP + H(+)</text>
        <dbReference type="Rhea" id="RHEA:37059"/>
        <dbReference type="Rhea" id="RHEA-COMP:10162"/>
        <dbReference type="Rhea" id="RHEA-COMP:10163"/>
        <dbReference type="ChEBI" id="CHEBI:15378"/>
        <dbReference type="ChEBI" id="CHEBI:73682"/>
        <dbReference type="ChEBI" id="CHEBI:74411"/>
        <dbReference type="ChEBI" id="CHEBI:74418"/>
        <dbReference type="ChEBI" id="CHEBI:456215"/>
        <dbReference type="EC" id="2.3.1.234"/>
    </reaction>
</comment>
<dbReference type="PANTHER" id="PTHR11735">
    <property type="entry name" value="TRNA N6-ADENOSINE THREONYLCARBAMOYLTRANSFERASE"/>
    <property type="match status" value="1"/>
</dbReference>
<dbReference type="GO" id="GO:0005737">
    <property type="term" value="C:cytoplasm"/>
    <property type="evidence" value="ECO:0007669"/>
    <property type="project" value="UniProtKB-SubCell"/>
</dbReference>
<comment type="function">
    <text evidence="7">Required for the formation of a threonylcarbamoyl group on adenosine at position 37 (t(6)A37) in tRNAs that read codons beginning with adenine. Is involved in the transfer of the threonylcarbamoyl moiety of threonylcarbamoyl-AMP (TC-AMP) to the N6 group of A37, together with TsaE and TsaB. TsaD likely plays a direct catalytic role in this reaction.</text>
</comment>
<feature type="binding site" evidence="7">
    <location>
        <position position="194"/>
    </location>
    <ligand>
        <name>substrate</name>
    </ligand>
</feature>
<dbReference type="RefSeq" id="WP_154739099.1">
    <property type="nucleotide sequence ID" value="NZ_WMBQ01000001.1"/>
</dbReference>
<dbReference type="Pfam" id="PF00814">
    <property type="entry name" value="TsaD"/>
    <property type="match status" value="1"/>
</dbReference>
<feature type="domain" description="Gcp-like" evidence="8">
    <location>
        <begin position="39"/>
        <end position="329"/>
    </location>
</feature>
<dbReference type="AlphaFoldDB" id="A0A6I3KI45"/>
<dbReference type="NCBIfam" id="TIGR03723">
    <property type="entry name" value="T6A_TsaD_YgjD"/>
    <property type="match status" value="1"/>
</dbReference>
<accession>A0A6I3KI45</accession>
<feature type="binding site" evidence="7">
    <location>
        <position position="181"/>
    </location>
    <ligand>
        <name>substrate</name>
    </ligand>
</feature>
<dbReference type="GO" id="GO:0002949">
    <property type="term" value="P:tRNA threonylcarbamoyladenosine modification"/>
    <property type="evidence" value="ECO:0007669"/>
    <property type="project" value="UniProtKB-UniRule"/>
</dbReference>
<proteinExistence type="inferred from homology"/>
<comment type="similarity">
    <text evidence="7">Belongs to the KAE1 / TsaD family.</text>
</comment>
<dbReference type="Gene3D" id="3.30.420.40">
    <property type="match status" value="2"/>
</dbReference>
<dbReference type="NCBIfam" id="TIGR00329">
    <property type="entry name" value="gcp_kae1"/>
    <property type="match status" value="1"/>
</dbReference>
<feature type="binding site" evidence="7">
    <location>
        <position position="130"/>
    </location>
    <ligand>
        <name>Fe cation</name>
        <dbReference type="ChEBI" id="CHEBI:24875"/>
    </ligand>
</feature>
<evidence type="ECO:0000256" key="5">
    <source>
        <dbReference type="ARBA" id="ARBA00023315"/>
    </source>
</evidence>
<sequence length="367" mass="38402">MANEQHIRDRPSLVLGIETSCDETAAAVVLREPDGAGRILSSIVRTQWEQHRPFGGVVPEIAARAHVECLDLIVRDALREADAGLDDLTAVAATTGPGLIGGLIVGAITGKALALARGLPFIAVHHLEAHALTVGLTEGVRPPYLLLLVSGGHTQLLIVHGVGVYERLGTTIDDALGEAFDKTAKLLGLGLPGGPAVEKLAQRGDPRRFDLPRPMLGREEPHFSFAGLKTAVRRTAEKLTPLSEQDAADIAASFQAAVAASVADRCARAMELTVARLDPLAPRRFVVAGGVAANTQLRAALSELAAARGFSFHAPPVSLCGDNAAMIAWAGAERLAEGLTDQLDAKVRPRWPLDLNAAPAIGAGVKA</sequence>
<evidence type="ECO:0000256" key="6">
    <source>
        <dbReference type="ARBA" id="ARBA00048117"/>
    </source>
</evidence>
<evidence type="ECO:0000259" key="8">
    <source>
        <dbReference type="Pfam" id="PF00814"/>
    </source>
</evidence>
<dbReference type="InterPro" id="IPR000905">
    <property type="entry name" value="Gcp-like_dom"/>
</dbReference>
<keyword evidence="3 7" id="KW-0479">Metal-binding</keyword>
<gene>
    <name evidence="7 9" type="primary">tsaD</name>
    <name evidence="9" type="ORF">GIW81_10260</name>
</gene>
<dbReference type="Proteomes" id="UP000440694">
    <property type="component" value="Unassembled WGS sequence"/>
</dbReference>
<reference evidence="9 10" key="1">
    <citation type="submission" date="2019-11" db="EMBL/GenBank/DDBJ databases">
        <title>Identification of a novel strain.</title>
        <authorList>
            <person name="Xu Q."/>
            <person name="Wang G."/>
        </authorList>
    </citation>
    <scope>NUCLEOTIDE SEQUENCE [LARGE SCALE GENOMIC DNA]</scope>
    <source>
        <strain evidence="10">xq</strain>
    </source>
</reference>
<evidence type="ECO:0000256" key="2">
    <source>
        <dbReference type="ARBA" id="ARBA00022694"/>
    </source>
</evidence>
<keyword evidence="10" id="KW-1185">Reference proteome</keyword>
<keyword evidence="5 7" id="KW-0012">Acyltransferase</keyword>
<feature type="binding site" evidence="7">
    <location>
        <position position="294"/>
    </location>
    <ligand>
        <name>substrate</name>
    </ligand>
</feature>
<comment type="subcellular location">
    <subcellularLocation>
        <location evidence="7">Cytoplasm</location>
    </subcellularLocation>
</comment>
<protein>
    <recommendedName>
        <fullName evidence="7">tRNA N6-adenosine threonylcarbamoyltransferase</fullName>
        <ecNumber evidence="7">2.3.1.234</ecNumber>
    </recommendedName>
    <alternativeName>
        <fullName evidence="7">N6-L-threonylcarbamoyladenine synthase</fullName>
        <shortName evidence="7">t(6)A synthase</shortName>
    </alternativeName>
    <alternativeName>
        <fullName evidence="7">t(6)A37 threonylcarbamoyladenosine biosynthesis protein TsaD</fullName>
    </alternativeName>
    <alternativeName>
        <fullName evidence="7">tRNA threonylcarbamoyladenosine biosynthesis protein TsaD</fullName>
    </alternativeName>
</protein>
<evidence type="ECO:0000256" key="3">
    <source>
        <dbReference type="ARBA" id="ARBA00022723"/>
    </source>
</evidence>
<comment type="caution">
    <text evidence="9">The sequence shown here is derived from an EMBL/GenBank/DDBJ whole genome shotgun (WGS) entry which is preliminary data.</text>
</comment>
<dbReference type="PRINTS" id="PR00789">
    <property type="entry name" value="OSIALOPTASE"/>
</dbReference>
<feature type="binding site" evidence="7">
    <location>
        <begin position="148"/>
        <end position="152"/>
    </location>
    <ligand>
        <name>substrate</name>
    </ligand>
</feature>
<keyword evidence="7" id="KW-0963">Cytoplasm</keyword>